<dbReference type="KEGG" id="mjl:Mjls_0927"/>
<dbReference type="AlphaFoldDB" id="A0A5Q5CCA7"/>
<accession>A0A5Q5CCA7</accession>
<gene>
    <name evidence="2" type="ordered locus">Mjls_0927</name>
</gene>
<dbReference type="Pfam" id="PF19266">
    <property type="entry name" value="CIS_tube"/>
    <property type="match status" value="1"/>
</dbReference>
<dbReference type="PROSITE" id="PS51782">
    <property type="entry name" value="LYSM"/>
    <property type="match status" value="1"/>
</dbReference>
<sequence>MTAIALTSSGKPANISDSTVVSSANPSYDHASIDMYEATDAPGGSKRGSPIGSIAFQFNPKEVTISKSAKWERKPVKGAKQAGPPEFSGADPCKLTLEMFFDATLKHTDSVVDAVEKLFSCCVPVEKSRNAKKPMPPLVVFKWGNVTSFPAFVTQVSAKYTRFAPNGVPIRAVCSVNLEEMPAEQSKQNPTSGVFNVDRAHTMISGDTLALVAYREYGNPNMWRALADYNRIDDPMRIAAGTPILLPPAETLAR</sequence>
<dbReference type="EMBL" id="CP000580">
    <property type="protein sequence ID" value="ABN96736.1"/>
    <property type="molecule type" value="Genomic_DNA"/>
</dbReference>
<feature type="domain" description="LysM" evidence="1">
    <location>
        <begin position="199"/>
        <end position="246"/>
    </location>
</feature>
<dbReference type="InterPro" id="IPR045361">
    <property type="entry name" value="CIS_tube_prot_N"/>
</dbReference>
<dbReference type="InterPro" id="IPR018392">
    <property type="entry name" value="LysM"/>
</dbReference>
<proteinExistence type="predicted"/>
<evidence type="ECO:0000259" key="1">
    <source>
        <dbReference type="PROSITE" id="PS51782"/>
    </source>
</evidence>
<evidence type="ECO:0000313" key="2">
    <source>
        <dbReference type="EMBL" id="ABN96736.1"/>
    </source>
</evidence>
<name>A0A5Q5CCA7_MYCSJ</name>
<organism evidence="2">
    <name type="scientific">Mycobacterium sp. (strain JLS)</name>
    <dbReference type="NCBI Taxonomy" id="164757"/>
    <lineage>
        <taxon>Bacteria</taxon>
        <taxon>Bacillati</taxon>
        <taxon>Actinomycetota</taxon>
        <taxon>Actinomycetes</taxon>
        <taxon>Mycobacteriales</taxon>
        <taxon>Mycobacteriaceae</taxon>
        <taxon>Mycobacterium</taxon>
    </lineage>
</organism>
<reference evidence="2" key="1">
    <citation type="submission" date="2007-02" db="EMBL/GenBank/DDBJ databases">
        <title>Complete sequence of Mycobacterium sp. JLS.</title>
        <authorList>
            <consortium name="US DOE Joint Genome Institute"/>
            <person name="Copeland A."/>
            <person name="Lucas S."/>
            <person name="Lapidus A."/>
            <person name="Barry K."/>
            <person name="Detter J.C."/>
            <person name="Glavina del Rio T."/>
            <person name="Hammon N."/>
            <person name="Israni S."/>
            <person name="Dalin E."/>
            <person name="Tice H."/>
            <person name="Pitluck S."/>
            <person name="Chain P."/>
            <person name="Malfatti S."/>
            <person name="Shin M."/>
            <person name="Vergez L."/>
            <person name="Schmutz J."/>
            <person name="Larimer F."/>
            <person name="Land M."/>
            <person name="Hauser L."/>
            <person name="Kyrpides N."/>
            <person name="Mikhailova N."/>
            <person name="Miller C.D."/>
            <person name="Anderson A.J."/>
            <person name="Sims R.C."/>
            <person name="Richardson P."/>
        </authorList>
    </citation>
    <scope>NUCLEOTIDE SEQUENCE [LARGE SCALE GENOMIC DNA]</scope>
    <source>
        <strain evidence="2">JLS</strain>
    </source>
</reference>
<dbReference type="InterPro" id="IPR036779">
    <property type="entry name" value="LysM_dom_sf"/>
</dbReference>
<protein>
    <recommendedName>
        <fullName evidence="1">LysM domain-containing protein</fullName>
    </recommendedName>
</protein>
<dbReference type="Gene3D" id="3.10.350.10">
    <property type="entry name" value="LysM domain"/>
    <property type="match status" value="1"/>
</dbReference>